<dbReference type="GO" id="GO:0005634">
    <property type="term" value="C:nucleus"/>
    <property type="evidence" value="ECO:0007669"/>
    <property type="project" value="UniProtKB-SubCell"/>
</dbReference>
<dbReference type="PANTHER" id="PTHR15074">
    <property type="entry name" value="METHYL-CPG-BINDING PROTEIN"/>
    <property type="match status" value="1"/>
</dbReference>
<comment type="caution">
    <text evidence="3">The sequence shown here is derived from an EMBL/GenBank/DDBJ whole genome shotgun (WGS) entry which is preliminary data.</text>
</comment>
<dbReference type="Proteomes" id="UP000706124">
    <property type="component" value="Unassembled WGS sequence"/>
</dbReference>
<evidence type="ECO:0000313" key="3">
    <source>
        <dbReference type="EMBL" id="KAG5938300.1"/>
    </source>
</evidence>
<sequence>MANAWARDILSTFDVHDGAADFLLDVLGSSLTPAEEVQSLAEASTFADSDKFHHVFGCRLRDSNGNSHEGSDILTFVWQLLAERDDKSDIQSAPWVETDRLIARAKDLAEESPYICRSLSVGSDRSGVPSLIKRRHGRRRSILANTTSHYWDEEHDGAREEHNVALSASDGRCSEPACTSSSLLKPANACLQRLSSSPYFVPVIRSSRTLSQRKPAGTVPSVPFPPLSSSQFGLIQEKMAHDPFWLLVAVTFLIKTNGQVAIPVFYKVKQRFPSPTELADPRNAQELLSMIRHLGLATNRLKQIQKYAIRFLEAPPTAGILHRVRNYDARDDLLDSGDASCVNPNASLTPNTSAGKASRNSWEIGHMTQGRYTLDSWRIFCRDALLGRAQDWKGRGREADTSFQPEWMRVMPRDKELRAYLRWMWMREGWEWDPVTGERATLRAELRAAIDEGRVDYDSQGGLHIVSETVDD</sequence>
<dbReference type="EMBL" id="SRPO01000157">
    <property type="protein sequence ID" value="KAG5938300.1"/>
    <property type="molecule type" value="Genomic_DNA"/>
</dbReference>
<dbReference type="GO" id="GO:0003824">
    <property type="term" value="F:catalytic activity"/>
    <property type="evidence" value="ECO:0007669"/>
    <property type="project" value="InterPro"/>
</dbReference>
<organism evidence="3 4">
    <name type="scientific">Claviceps pazoutovae</name>
    <dbReference type="NCBI Taxonomy" id="1649127"/>
    <lineage>
        <taxon>Eukaryota</taxon>
        <taxon>Fungi</taxon>
        <taxon>Dikarya</taxon>
        <taxon>Ascomycota</taxon>
        <taxon>Pezizomycotina</taxon>
        <taxon>Sordariomycetes</taxon>
        <taxon>Hypocreomycetidae</taxon>
        <taxon>Hypocreales</taxon>
        <taxon>Clavicipitaceae</taxon>
        <taxon>Claviceps</taxon>
    </lineage>
</organism>
<dbReference type="InterPro" id="IPR045138">
    <property type="entry name" value="MeCP2/MBD4"/>
</dbReference>
<reference evidence="3 4" key="1">
    <citation type="journal article" date="2020" name="bioRxiv">
        <title>Whole genome comparisons of ergot fungi reveals the divergence and evolution of species within the genus Claviceps are the result of varying mechanisms driving genome evolution and host range expansion.</title>
        <authorList>
            <person name="Wyka S.A."/>
            <person name="Mondo S.J."/>
            <person name="Liu M."/>
            <person name="Dettman J."/>
            <person name="Nalam V."/>
            <person name="Broders K.D."/>
        </authorList>
    </citation>
    <scope>NUCLEOTIDE SEQUENCE [LARGE SCALE GENOMIC DNA]</scope>
    <source>
        <strain evidence="3 4">CCC 1485</strain>
    </source>
</reference>
<evidence type="ECO:0008006" key="5">
    <source>
        <dbReference type="Google" id="ProtNLM"/>
    </source>
</evidence>
<accession>A0A9P7MCW0</accession>
<comment type="subcellular location">
    <subcellularLocation>
        <location evidence="1">Nucleus</location>
    </subcellularLocation>
</comment>
<evidence type="ECO:0000256" key="1">
    <source>
        <dbReference type="ARBA" id="ARBA00004123"/>
    </source>
</evidence>
<keyword evidence="4" id="KW-1185">Reference proteome</keyword>
<gene>
    <name evidence="3" type="ORF">E4U60_001418</name>
</gene>
<dbReference type="SUPFAM" id="SSF48150">
    <property type="entry name" value="DNA-glycosylase"/>
    <property type="match status" value="1"/>
</dbReference>
<proteinExistence type="predicted"/>
<dbReference type="PANTHER" id="PTHR15074:SF0">
    <property type="entry name" value="METHYL-CPG-BINDING DOMAIN PROTEIN 4-LIKE PROTEIN"/>
    <property type="match status" value="1"/>
</dbReference>
<name>A0A9P7MCW0_9HYPO</name>
<evidence type="ECO:0000256" key="2">
    <source>
        <dbReference type="ARBA" id="ARBA00023242"/>
    </source>
</evidence>
<dbReference type="GO" id="GO:0003677">
    <property type="term" value="F:DNA binding"/>
    <property type="evidence" value="ECO:0007669"/>
    <property type="project" value="InterPro"/>
</dbReference>
<dbReference type="InterPro" id="IPR011257">
    <property type="entry name" value="DNA_glycosylase"/>
</dbReference>
<evidence type="ECO:0000313" key="4">
    <source>
        <dbReference type="Proteomes" id="UP000706124"/>
    </source>
</evidence>
<protein>
    <recommendedName>
        <fullName evidence="5">5-methylcytosine G/T mismatch-specific DNA glycosylase</fullName>
    </recommendedName>
</protein>
<dbReference type="Gene3D" id="1.10.340.30">
    <property type="entry name" value="Hypothetical protein, domain 2"/>
    <property type="match status" value="1"/>
</dbReference>
<dbReference type="OrthoDB" id="10265068at2759"/>
<dbReference type="GO" id="GO:0006281">
    <property type="term" value="P:DNA repair"/>
    <property type="evidence" value="ECO:0007669"/>
    <property type="project" value="InterPro"/>
</dbReference>
<dbReference type="AlphaFoldDB" id="A0A9P7MCW0"/>
<keyword evidence="2" id="KW-0539">Nucleus</keyword>